<feature type="transmembrane region" description="Helical" evidence="9">
    <location>
        <begin position="72"/>
        <end position="89"/>
    </location>
</feature>
<comment type="caution">
    <text evidence="12">The sequence shown here is derived from an EMBL/GenBank/DDBJ whole genome shotgun (WGS) entry which is preliminary data.</text>
</comment>
<dbReference type="FunFam" id="3.40.50.150:FF:000088">
    <property type="entry name" value="Polyamine aminopropyltransferase"/>
    <property type="match status" value="1"/>
</dbReference>
<dbReference type="Gene3D" id="3.40.50.150">
    <property type="entry name" value="Vaccinia Virus protein VP39"/>
    <property type="match status" value="1"/>
</dbReference>
<feature type="transmembrane region" description="Helical" evidence="9">
    <location>
        <begin position="164"/>
        <end position="183"/>
    </location>
</feature>
<evidence type="ECO:0000256" key="3">
    <source>
        <dbReference type="ARBA" id="ARBA00022679"/>
    </source>
</evidence>
<feature type="transmembrane region" description="Helical" evidence="9">
    <location>
        <begin position="130"/>
        <end position="152"/>
    </location>
</feature>
<evidence type="ECO:0000313" key="13">
    <source>
        <dbReference type="Proteomes" id="UP000297855"/>
    </source>
</evidence>
<dbReference type="UniPathway" id="UPA00248">
    <property type="reaction ID" value="UER00314"/>
</dbReference>
<keyword evidence="4 9" id="KW-0812">Transmembrane</keyword>
<evidence type="ECO:0000256" key="10">
    <source>
        <dbReference type="PROSITE-ProRule" id="PRU00354"/>
    </source>
</evidence>
<evidence type="ECO:0000256" key="9">
    <source>
        <dbReference type="HAMAP-Rule" id="MF_00198"/>
    </source>
</evidence>
<comment type="subcellular location">
    <subcellularLocation>
        <location evidence="9">Cell membrane</location>
        <topology evidence="9">Multi-pass membrane protein</topology>
    </subcellularLocation>
</comment>
<keyword evidence="6 9" id="KW-0745">Spermidine biosynthesis</keyword>
<evidence type="ECO:0000256" key="4">
    <source>
        <dbReference type="ARBA" id="ARBA00022692"/>
    </source>
</evidence>
<dbReference type="Pfam" id="PF01564">
    <property type="entry name" value="Spermine_synth"/>
    <property type="match status" value="1"/>
</dbReference>
<dbReference type="InterPro" id="IPR030374">
    <property type="entry name" value="PABS"/>
</dbReference>
<dbReference type="PROSITE" id="PS51006">
    <property type="entry name" value="PABS_2"/>
    <property type="match status" value="1"/>
</dbReference>
<dbReference type="CDD" id="cd02440">
    <property type="entry name" value="AdoMet_MTases"/>
    <property type="match status" value="1"/>
</dbReference>
<evidence type="ECO:0000256" key="8">
    <source>
        <dbReference type="ARBA" id="ARBA00023136"/>
    </source>
</evidence>
<dbReference type="GO" id="GO:0004766">
    <property type="term" value="F:spermidine synthase activity"/>
    <property type="evidence" value="ECO:0007669"/>
    <property type="project" value="UniProtKB-UniRule"/>
</dbReference>
<dbReference type="SUPFAM" id="SSF53335">
    <property type="entry name" value="S-adenosyl-L-methionine-dependent methyltransferases"/>
    <property type="match status" value="1"/>
</dbReference>
<evidence type="ECO:0000256" key="7">
    <source>
        <dbReference type="ARBA" id="ARBA00023115"/>
    </source>
</evidence>
<feature type="domain" description="PABS" evidence="11">
    <location>
        <begin position="204"/>
        <end position="439"/>
    </location>
</feature>
<comment type="similarity">
    <text evidence="1 9">Belongs to the spermidine/spermine synthase family.</text>
</comment>
<comment type="catalytic activity">
    <reaction evidence="9">
        <text>S-adenosyl 3-(methylsulfanyl)propylamine + putrescine = S-methyl-5'-thioadenosine + spermidine + H(+)</text>
        <dbReference type="Rhea" id="RHEA:12721"/>
        <dbReference type="ChEBI" id="CHEBI:15378"/>
        <dbReference type="ChEBI" id="CHEBI:17509"/>
        <dbReference type="ChEBI" id="CHEBI:57443"/>
        <dbReference type="ChEBI" id="CHEBI:57834"/>
        <dbReference type="ChEBI" id="CHEBI:326268"/>
        <dbReference type="EC" id="2.5.1.16"/>
    </reaction>
</comment>
<dbReference type="InterPro" id="IPR030373">
    <property type="entry name" value="PABS_CS"/>
</dbReference>
<keyword evidence="2 9" id="KW-1003">Cell membrane</keyword>
<dbReference type="PROSITE" id="PS01330">
    <property type="entry name" value="PABS_1"/>
    <property type="match status" value="1"/>
</dbReference>
<dbReference type="PROSITE" id="PS51257">
    <property type="entry name" value="PROKAR_LIPOPROTEIN"/>
    <property type="match status" value="1"/>
</dbReference>
<feature type="binding site" evidence="9">
    <location>
        <position position="288"/>
    </location>
    <ligand>
        <name>spermidine</name>
        <dbReference type="ChEBI" id="CHEBI:57834"/>
    </ligand>
</feature>
<gene>
    <name evidence="9" type="primary">speE</name>
    <name evidence="12" type="ORF">EHO61_10520</name>
</gene>
<keyword evidence="5 9" id="KW-1133">Transmembrane helix</keyword>
<feature type="transmembrane region" description="Helical" evidence="9">
    <location>
        <begin position="195"/>
        <end position="215"/>
    </location>
</feature>
<comment type="pathway">
    <text evidence="9">Amine and polyamine biosynthesis; spermidine biosynthesis; spermidine from putrescine: step 1/1.</text>
</comment>
<dbReference type="GO" id="GO:0010487">
    <property type="term" value="F:thermospermine synthase activity"/>
    <property type="evidence" value="ECO:0007669"/>
    <property type="project" value="UniProtKB-ARBA"/>
</dbReference>
<dbReference type="GO" id="GO:0008295">
    <property type="term" value="P:spermidine biosynthetic process"/>
    <property type="evidence" value="ECO:0007669"/>
    <property type="project" value="UniProtKB-UniRule"/>
</dbReference>
<feature type="binding site" evidence="9">
    <location>
        <position position="234"/>
    </location>
    <ligand>
        <name>S-methyl-5'-thioadenosine</name>
        <dbReference type="ChEBI" id="CHEBI:17509"/>
    </ligand>
</feature>
<keyword evidence="7 9" id="KW-0620">Polyamine biosynthesis</keyword>
<dbReference type="EC" id="2.5.1.16" evidence="9"/>
<reference evidence="12" key="1">
    <citation type="journal article" date="2019" name="PLoS Negl. Trop. Dis.">
        <title>Revisiting the worldwide diversity of Leptospira species in the environment.</title>
        <authorList>
            <person name="Vincent A.T."/>
            <person name="Schiettekatte O."/>
            <person name="Bourhy P."/>
            <person name="Veyrier F.J."/>
            <person name="Picardeau M."/>
        </authorList>
    </citation>
    <scope>NUCLEOTIDE SEQUENCE [LARGE SCALE GENOMIC DNA]</scope>
    <source>
        <strain evidence="12">SCS5</strain>
    </source>
</reference>
<feature type="transmembrane region" description="Helical" evidence="9">
    <location>
        <begin position="95"/>
        <end position="118"/>
    </location>
</feature>
<feature type="active site" description="Proton acceptor" evidence="9 10">
    <location>
        <position position="360"/>
    </location>
</feature>
<organism evidence="12 13">
    <name type="scientific">Leptospira fluminis</name>
    <dbReference type="NCBI Taxonomy" id="2484979"/>
    <lineage>
        <taxon>Bacteria</taxon>
        <taxon>Pseudomonadati</taxon>
        <taxon>Spirochaetota</taxon>
        <taxon>Spirochaetia</taxon>
        <taxon>Leptospirales</taxon>
        <taxon>Leptospiraceae</taxon>
        <taxon>Leptospira</taxon>
    </lineage>
</organism>
<keyword evidence="8 9" id="KW-0472">Membrane</keyword>
<dbReference type="HAMAP" id="MF_00198">
    <property type="entry name" value="Spermidine_synth"/>
    <property type="match status" value="1"/>
</dbReference>
<accession>A0A4R9GNA0</accession>
<keyword evidence="13" id="KW-1185">Reference proteome</keyword>
<evidence type="ECO:0000259" key="11">
    <source>
        <dbReference type="PROSITE" id="PS51006"/>
    </source>
</evidence>
<comment type="caution">
    <text evidence="9">Lacks conserved residue(s) required for the propagation of feature annotation.</text>
</comment>
<evidence type="ECO:0000256" key="1">
    <source>
        <dbReference type="ARBA" id="ARBA00007867"/>
    </source>
</evidence>
<dbReference type="RefSeq" id="WP_135813559.1">
    <property type="nucleotide sequence ID" value="NZ_RQEV01000011.1"/>
</dbReference>
<evidence type="ECO:0000313" key="12">
    <source>
        <dbReference type="EMBL" id="TGK17896.1"/>
    </source>
</evidence>
<evidence type="ECO:0000256" key="5">
    <source>
        <dbReference type="ARBA" id="ARBA00022989"/>
    </source>
</evidence>
<feature type="transmembrane region" description="Helical" evidence="9">
    <location>
        <begin position="39"/>
        <end position="60"/>
    </location>
</feature>
<feature type="binding site" evidence="9">
    <location>
        <position position="308"/>
    </location>
    <ligand>
        <name>S-methyl-5'-thioadenosine</name>
        <dbReference type="ChEBI" id="CHEBI:17509"/>
    </ligand>
</feature>
<dbReference type="AlphaFoldDB" id="A0A4R9GNA0"/>
<dbReference type="EMBL" id="RQEV01000011">
    <property type="protein sequence ID" value="TGK17896.1"/>
    <property type="molecule type" value="Genomic_DNA"/>
</dbReference>
<dbReference type="PANTHER" id="PTHR43317">
    <property type="entry name" value="THERMOSPERMINE SYNTHASE ACAULIS5"/>
    <property type="match status" value="1"/>
</dbReference>
<sequence length="499" mass="56468">MQRALLVSVLILSSCGLVYELLAGTVASYLLGETVTQFSLVIGVYLFSMGIGSWFSRYLLKDLVPKFLEVELALGLLGGSSAALLFLSFGRTRIFQVPLFSLVVIVGILVGMEIPLLLRILRRKLGFRDLVSKVLSLDYAGALLASLTFPIFFAPKLGMVRTSFLFGILNAGTALWGTWMLPLQEKEKRNLRMKAAIVLTLLALGLTFADAITAYSEENLYTDEIVYSKQTKFQRITVTRYKSELRLFLNGHLQFSSRDEYRYHETLAHPALLSHPNPRNVLVLGGGDGLAVREILKYPSVQRVTLVDLDPEMTRLFSEQSLLTQINGSSLRNPKVRIENADAFLWLEKSDATFDVVLIDFPDPSNFSIGKLYTTAFYKSLKRRLNPLSIVEIQSTSPLFARMSFWCVEKTLQESGFETRPLHVYVPSFGEWGFVLAGTRKLPVYRQDLPPGLRFLNEIELESLSEFPVDMSRVSVEPNRLDNQVLVRYYDQEWNRLLD</sequence>
<comment type="subunit">
    <text evidence="9">Homodimer or homotetramer.</text>
</comment>
<evidence type="ECO:0000256" key="6">
    <source>
        <dbReference type="ARBA" id="ARBA00023066"/>
    </source>
</evidence>
<comment type="function">
    <text evidence="9">Catalyzes the irreversible transfer of a propylamine group from the amino donor S-adenosylmethioninamine (decarboxy-AdoMet) to putrescine (1,4-diaminobutane) to yield spermidine.</text>
</comment>
<feature type="binding site" evidence="9">
    <location>
        <begin position="342"/>
        <end position="343"/>
    </location>
    <ligand>
        <name>S-methyl-5'-thioadenosine</name>
        <dbReference type="ChEBI" id="CHEBI:17509"/>
    </ligand>
</feature>
<dbReference type="PANTHER" id="PTHR43317:SF1">
    <property type="entry name" value="THERMOSPERMINE SYNTHASE ACAULIS5"/>
    <property type="match status" value="1"/>
</dbReference>
<name>A0A4R9GNA0_9LEPT</name>
<dbReference type="OrthoDB" id="9793120at2"/>
<dbReference type="Proteomes" id="UP000297855">
    <property type="component" value="Unassembled WGS sequence"/>
</dbReference>
<evidence type="ECO:0000256" key="2">
    <source>
        <dbReference type="ARBA" id="ARBA00022475"/>
    </source>
</evidence>
<dbReference type="NCBIfam" id="NF002956">
    <property type="entry name" value="PRK03612.1"/>
    <property type="match status" value="1"/>
</dbReference>
<feature type="binding site" evidence="9">
    <location>
        <position position="264"/>
    </location>
    <ligand>
        <name>spermidine</name>
        <dbReference type="ChEBI" id="CHEBI:57834"/>
    </ligand>
</feature>
<keyword evidence="3 9" id="KW-0808">Transferase</keyword>
<dbReference type="GO" id="GO:0005886">
    <property type="term" value="C:plasma membrane"/>
    <property type="evidence" value="ECO:0007669"/>
    <property type="project" value="UniProtKB-SubCell"/>
</dbReference>
<dbReference type="InterPro" id="IPR029063">
    <property type="entry name" value="SAM-dependent_MTases_sf"/>
</dbReference>
<proteinExistence type="inferred from homology"/>
<dbReference type="InterPro" id="IPR001045">
    <property type="entry name" value="Spermi_synthase"/>
</dbReference>
<protein>
    <recommendedName>
        <fullName evidence="9">Polyamine aminopropyltransferase</fullName>
    </recommendedName>
    <alternativeName>
        <fullName evidence="9">Putrescine aminopropyltransferase</fullName>
        <shortName evidence="9">PAPT</shortName>
    </alternativeName>
    <alternativeName>
        <fullName evidence="9">Spermidine synthase</fullName>
        <shortName evidence="9">SPDS</shortName>
        <shortName evidence="9">SPDSY</shortName>
        <ecNumber evidence="9">2.5.1.16</ecNumber>
    </alternativeName>
</protein>